<organism evidence="17 18">
    <name type="scientific">Bacillus pseudomycoides</name>
    <dbReference type="NCBI Taxonomy" id="64104"/>
    <lineage>
        <taxon>Bacteria</taxon>
        <taxon>Bacillati</taxon>
        <taxon>Bacillota</taxon>
        <taxon>Bacilli</taxon>
        <taxon>Bacillales</taxon>
        <taxon>Bacillaceae</taxon>
        <taxon>Bacillus</taxon>
        <taxon>Bacillus cereus group</taxon>
    </lineage>
</organism>
<evidence type="ECO:0000256" key="7">
    <source>
        <dbReference type="ARBA" id="ARBA00022723"/>
    </source>
</evidence>
<evidence type="ECO:0000256" key="10">
    <source>
        <dbReference type="ARBA" id="ARBA00022842"/>
    </source>
</evidence>
<keyword evidence="11" id="KW-1278">Translocase</keyword>
<dbReference type="SFLD" id="SFLDS00003">
    <property type="entry name" value="Haloacid_Dehalogenase"/>
    <property type="match status" value="1"/>
</dbReference>
<evidence type="ECO:0000256" key="4">
    <source>
        <dbReference type="ARBA" id="ARBA00022475"/>
    </source>
</evidence>
<dbReference type="EMBL" id="NUTL01000071">
    <property type="protein sequence ID" value="PHE93851.1"/>
    <property type="molecule type" value="Genomic_DNA"/>
</dbReference>
<dbReference type="InterPro" id="IPR008250">
    <property type="entry name" value="ATPase_P-typ_transduc_dom_A_sf"/>
</dbReference>
<dbReference type="SFLD" id="SFLDG00002">
    <property type="entry name" value="C1.7:_P-type_atpase_like"/>
    <property type="match status" value="1"/>
</dbReference>
<keyword evidence="6 15" id="KW-0812">Transmembrane</keyword>
<dbReference type="PRINTS" id="PR00119">
    <property type="entry name" value="CATATPASE"/>
</dbReference>
<dbReference type="GO" id="GO:0005524">
    <property type="term" value="F:ATP binding"/>
    <property type="evidence" value="ECO:0007669"/>
    <property type="project" value="UniProtKB-UniRule"/>
</dbReference>
<evidence type="ECO:0000256" key="13">
    <source>
        <dbReference type="ARBA" id="ARBA00023065"/>
    </source>
</evidence>
<name>A0ABD6T7N1_9BACI</name>
<dbReference type="SUPFAM" id="SSF81653">
    <property type="entry name" value="Calcium ATPase, transduction domain A"/>
    <property type="match status" value="1"/>
</dbReference>
<proteinExistence type="inferred from homology"/>
<evidence type="ECO:0000256" key="11">
    <source>
        <dbReference type="ARBA" id="ARBA00022967"/>
    </source>
</evidence>
<feature type="transmembrane region" description="Helical" evidence="15">
    <location>
        <begin position="594"/>
        <end position="613"/>
    </location>
</feature>
<dbReference type="FunFam" id="3.40.50.1000:FF:000020">
    <property type="entry name" value="Probable cation-transporting P-type ATPase"/>
    <property type="match status" value="1"/>
</dbReference>
<dbReference type="PRINTS" id="PR00941">
    <property type="entry name" value="CDATPASE"/>
</dbReference>
<dbReference type="Pfam" id="PF00122">
    <property type="entry name" value="E1-E2_ATPase"/>
    <property type="match status" value="1"/>
</dbReference>
<dbReference type="InterPro" id="IPR051949">
    <property type="entry name" value="Cation_Transport_ATPase"/>
</dbReference>
<keyword evidence="8 15" id="KW-0547">Nucleotide-binding</keyword>
<dbReference type="GO" id="GO:0046872">
    <property type="term" value="F:metal ion binding"/>
    <property type="evidence" value="ECO:0007669"/>
    <property type="project" value="UniProtKB-KW"/>
</dbReference>
<keyword evidence="9 15" id="KW-0067">ATP-binding</keyword>
<dbReference type="SFLD" id="SFLDF00027">
    <property type="entry name" value="p-type_atpase"/>
    <property type="match status" value="1"/>
</dbReference>
<reference evidence="17 18" key="1">
    <citation type="submission" date="2017-09" db="EMBL/GenBank/DDBJ databases">
        <title>Large-scale bioinformatics analysis of Bacillus genomes uncovers conserved roles of natural products in bacterial physiology.</title>
        <authorList>
            <consortium name="Agbiome Team Llc"/>
            <person name="Bleich R.M."/>
            <person name="Grubbs K.J."/>
            <person name="Santa Maria K.C."/>
            <person name="Allen S.E."/>
            <person name="Farag S."/>
            <person name="Shank E.A."/>
            <person name="Bowers A."/>
        </authorList>
    </citation>
    <scope>NUCLEOTIDE SEQUENCE [LARGE SCALE GENOMIC DNA]</scope>
    <source>
        <strain evidence="17 18">AFS037265</strain>
    </source>
</reference>
<keyword evidence="4 15" id="KW-1003">Cell membrane</keyword>
<dbReference type="Gene3D" id="3.40.1110.10">
    <property type="entry name" value="Calcium-transporting ATPase, cytoplasmic domain N"/>
    <property type="match status" value="1"/>
</dbReference>
<evidence type="ECO:0000256" key="6">
    <source>
        <dbReference type="ARBA" id="ARBA00022692"/>
    </source>
</evidence>
<dbReference type="FunFam" id="2.70.150.10:FF:000002">
    <property type="entry name" value="Copper-transporting ATPase 1, putative"/>
    <property type="match status" value="1"/>
</dbReference>
<keyword evidence="13" id="KW-0406">Ion transport</keyword>
<dbReference type="PANTHER" id="PTHR43079">
    <property type="entry name" value="PROBABLE CADMIUM/ZINC-TRANSPORTING ATPASE HMA1"/>
    <property type="match status" value="1"/>
</dbReference>
<sequence>MNSEVKVLPSKKDMSNPSWIQSFQKHYELIFAILSGVFILSGWLFTKNEATTAGIVFYILAYIIGGYAKAKEGIEDTIEEKELNVEMLMLFAAIGAAIIGYWAEGAILIFIFALSGAMEAYTLSKSQKEISALLDLQPEEALLISHGTEERIPVAQLEIDDIILIKPGERVPADGTIHSGETNIDEAAITGEPIPNEKKFGDEVFAGTVNLRGAIEVKITKRSDQTLFQKIIRLVQNAQSEKSPSQLFIEKFEGTYVKGVLIIVALMMFVPHFLLDWSWNETFYRAMILLVVASPCALVASITPATLSAISNGARSGILFKGGIHLERLASVKAIAFDKTGTLTQGKPTVTDVYVRDEITEKDVLYITASIESHSTHPLAEAIVKYAKHAYDITLTKPESVEDVTGFGLKGILENTAYKIGKADFIGEETKTFHNGIATTLEQEGKTVVYISNEKGILGLIALKDTLRQETIAAIRDLQSIGVEAIMITGDNEQTAKAIATESNIKEYYASCLPETKVETVKQLKEKHGTVAMVGDGINDAPALATASIGVAMGEGTDVALETADVVLMKNELSRLAQAIRLSKRMNRIVKQNVIFSLAVIAMLICSNFLQFLALPFGVIGHEGSTILVILNGLRLLKGNN</sequence>
<evidence type="ECO:0000256" key="3">
    <source>
        <dbReference type="ARBA" id="ARBA00022448"/>
    </source>
</evidence>
<keyword evidence="10" id="KW-0460">Magnesium</keyword>
<evidence type="ECO:0000256" key="2">
    <source>
        <dbReference type="ARBA" id="ARBA00006024"/>
    </source>
</evidence>
<dbReference type="CDD" id="cd07551">
    <property type="entry name" value="P-type_ATPase_HM_ZosA_PfeT-like"/>
    <property type="match status" value="1"/>
</dbReference>
<feature type="transmembrane region" description="Helical" evidence="15">
    <location>
        <begin position="286"/>
        <end position="310"/>
    </location>
</feature>
<comment type="caution">
    <text evidence="17">The sequence shown here is derived from an EMBL/GenBank/DDBJ whole genome shotgun (WGS) entry which is preliminary data.</text>
</comment>
<keyword evidence="3" id="KW-0813">Transport</keyword>
<evidence type="ECO:0000313" key="17">
    <source>
        <dbReference type="EMBL" id="PHE93851.1"/>
    </source>
</evidence>
<dbReference type="InterPro" id="IPR023298">
    <property type="entry name" value="ATPase_P-typ_TM_dom_sf"/>
</dbReference>
<accession>A0ABD6T7N1</accession>
<dbReference type="Pfam" id="PF00702">
    <property type="entry name" value="Hydrolase"/>
    <property type="match status" value="1"/>
</dbReference>
<dbReference type="InterPro" id="IPR059000">
    <property type="entry name" value="ATPase_P-type_domA"/>
</dbReference>
<feature type="transmembrane region" description="Helical" evidence="15">
    <location>
        <begin position="255"/>
        <end position="274"/>
    </location>
</feature>
<dbReference type="InterPro" id="IPR036412">
    <property type="entry name" value="HAD-like_sf"/>
</dbReference>
<dbReference type="Gene3D" id="3.40.50.1000">
    <property type="entry name" value="HAD superfamily/HAD-like"/>
    <property type="match status" value="1"/>
</dbReference>
<dbReference type="InterPro" id="IPR001757">
    <property type="entry name" value="P_typ_ATPase"/>
</dbReference>
<evidence type="ECO:0000256" key="9">
    <source>
        <dbReference type="ARBA" id="ARBA00022840"/>
    </source>
</evidence>
<dbReference type="PROSITE" id="PS01229">
    <property type="entry name" value="COF_2"/>
    <property type="match status" value="1"/>
</dbReference>
<dbReference type="InterPro" id="IPR023214">
    <property type="entry name" value="HAD_sf"/>
</dbReference>
<evidence type="ECO:0000256" key="12">
    <source>
        <dbReference type="ARBA" id="ARBA00022989"/>
    </source>
</evidence>
<dbReference type="NCBIfam" id="TIGR01512">
    <property type="entry name" value="ATPase-IB2_Cd"/>
    <property type="match status" value="1"/>
</dbReference>
<keyword evidence="14 15" id="KW-0472">Membrane</keyword>
<keyword evidence="12 15" id="KW-1133">Transmembrane helix</keyword>
<dbReference type="NCBIfam" id="TIGR01525">
    <property type="entry name" value="ATPase-IB_hvy"/>
    <property type="match status" value="1"/>
</dbReference>
<dbReference type="Gene3D" id="2.70.150.10">
    <property type="entry name" value="Calcium-transporting ATPase, cytoplasmic transduction domain A"/>
    <property type="match status" value="1"/>
</dbReference>
<dbReference type="RefSeq" id="WP_098803183.1">
    <property type="nucleotide sequence ID" value="NZ_NUTL01000071.1"/>
</dbReference>
<dbReference type="NCBIfam" id="TIGR01494">
    <property type="entry name" value="ATPase_P-type"/>
    <property type="match status" value="1"/>
</dbReference>
<protein>
    <submittedName>
        <fullName evidence="17">Heavy metal translocating P-type ATPase</fullName>
    </submittedName>
</protein>
<dbReference type="InterPro" id="IPR027256">
    <property type="entry name" value="P-typ_ATPase_IB"/>
</dbReference>
<dbReference type="Proteomes" id="UP000221918">
    <property type="component" value="Unassembled WGS sequence"/>
</dbReference>
<dbReference type="GO" id="GO:0006811">
    <property type="term" value="P:monoatomic ion transport"/>
    <property type="evidence" value="ECO:0007669"/>
    <property type="project" value="UniProtKB-KW"/>
</dbReference>
<dbReference type="PROSITE" id="PS00154">
    <property type="entry name" value="ATPASE_E1_E2"/>
    <property type="match status" value="1"/>
</dbReference>
<keyword evidence="5" id="KW-0597">Phosphoprotein</keyword>
<evidence type="ECO:0000259" key="16">
    <source>
        <dbReference type="Pfam" id="PF00122"/>
    </source>
</evidence>
<evidence type="ECO:0000256" key="5">
    <source>
        <dbReference type="ARBA" id="ARBA00022553"/>
    </source>
</evidence>
<dbReference type="NCBIfam" id="TIGR01511">
    <property type="entry name" value="ATPase-IB1_Cu"/>
    <property type="match status" value="1"/>
</dbReference>
<dbReference type="SUPFAM" id="SSF81665">
    <property type="entry name" value="Calcium ATPase, transmembrane domain M"/>
    <property type="match status" value="1"/>
</dbReference>
<dbReference type="InterPro" id="IPR018303">
    <property type="entry name" value="ATPase_P-typ_P_site"/>
</dbReference>
<comment type="subcellular location">
    <subcellularLocation>
        <location evidence="1">Cell membrane</location>
        <topology evidence="1">Multi-pass membrane protein</topology>
    </subcellularLocation>
</comment>
<keyword evidence="7 15" id="KW-0479">Metal-binding</keyword>
<evidence type="ECO:0000313" key="18">
    <source>
        <dbReference type="Proteomes" id="UP000221918"/>
    </source>
</evidence>
<dbReference type="SUPFAM" id="SSF56784">
    <property type="entry name" value="HAD-like"/>
    <property type="match status" value="1"/>
</dbReference>
<gene>
    <name evidence="17" type="ORF">COF81_17395</name>
</gene>
<feature type="domain" description="P-type ATPase A" evidence="16">
    <location>
        <begin position="136"/>
        <end position="236"/>
    </location>
</feature>
<evidence type="ECO:0000256" key="1">
    <source>
        <dbReference type="ARBA" id="ARBA00004651"/>
    </source>
</evidence>
<feature type="transmembrane region" description="Helical" evidence="15">
    <location>
        <begin position="52"/>
        <end position="68"/>
    </location>
</feature>
<evidence type="ECO:0000256" key="14">
    <source>
        <dbReference type="ARBA" id="ARBA00023136"/>
    </source>
</evidence>
<feature type="transmembrane region" description="Helical" evidence="15">
    <location>
        <begin position="88"/>
        <end position="114"/>
    </location>
</feature>
<feature type="transmembrane region" description="Helical" evidence="15">
    <location>
        <begin position="26"/>
        <end position="45"/>
    </location>
</feature>
<evidence type="ECO:0000256" key="8">
    <source>
        <dbReference type="ARBA" id="ARBA00022741"/>
    </source>
</evidence>
<dbReference type="InterPro" id="IPR023299">
    <property type="entry name" value="ATPase_P-typ_cyto_dom_N"/>
</dbReference>
<dbReference type="AlphaFoldDB" id="A0ABD6T7N1"/>
<dbReference type="InterPro" id="IPR044492">
    <property type="entry name" value="P_typ_ATPase_HD_dom"/>
</dbReference>
<dbReference type="GO" id="GO:0005886">
    <property type="term" value="C:plasma membrane"/>
    <property type="evidence" value="ECO:0007669"/>
    <property type="project" value="UniProtKB-SubCell"/>
</dbReference>
<dbReference type="PANTHER" id="PTHR43079:SF1">
    <property type="entry name" value="CADMIUM_ZINC-TRANSPORTING ATPASE HMA1, CHLOROPLASTIC-RELATED"/>
    <property type="match status" value="1"/>
</dbReference>
<evidence type="ECO:0000256" key="15">
    <source>
        <dbReference type="RuleBase" id="RU362081"/>
    </source>
</evidence>
<comment type="similarity">
    <text evidence="2 15">Belongs to the cation transport ATPase (P-type) (TC 3.A.3) family. Type IB subfamily.</text>
</comment>